<evidence type="ECO:0000313" key="8">
    <source>
        <dbReference type="EMBL" id="PIO68455.1"/>
    </source>
</evidence>
<feature type="disulfide bond" evidence="4">
    <location>
        <begin position="244"/>
        <end position="278"/>
    </location>
</feature>
<gene>
    <name evidence="8" type="ORF">TELCIR_09757</name>
</gene>
<keyword evidence="2" id="KW-0865">Zymogen</keyword>
<keyword evidence="9" id="KW-1185">Reference proteome</keyword>
<dbReference type="SUPFAM" id="SSF55486">
    <property type="entry name" value="Metalloproteases ('zincins'), catalytic domain"/>
    <property type="match status" value="1"/>
</dbReference>
<organism evidence="8 9">
    <name type="scientific">Teladorsagia circumcincta</name>
    <name type="common">Brown stomach worm</name>
    <name type="synonym">Ostertagia circumcincta</name>
    <dbReference type="NCBI Taxonomy" id="45464"/>
    <lineage>
        <taxon>Eukaryota</taxon>
        <taxon>Metazoa</taxon>
        <taxon>Ecdysozoa</taxon>
        <taxon>Nematoda</taxon>
        <taxon>Chromadorea</taxon>
        <taxon>Rhabditida</taxon>
        <taxon>Rhabditina</taxon>
        <taxon>Rhabditomorpha</taxon>
        <taxon>Strongyloidea</taxon>
        <taxon>Trichostrongylidae</taxon>
        <taxon>Teladorsagia</taxon>
    </lineage>
</organism>
<comment type="caution">
    <text evidence="4">Lacks conserved residue(s) required for the propagation of feature annotation.</text>
</comment>
<evidence type="ECO:0000259" key="6">
    <source>
        <dbReference type="PROSITE" id="PS51670"/>
    </source>
</evidence>
<comment type="function">
    <text evidence="1">Metalloprotease.</text>
</comment>
<evidence type="ECO:0000256" key="3">
    <source>
        <dbReference type="ARBA" id="ARBA00023157"/>
    </source>
</evidence>
<sequence>QFVRSSPDYETILTPRDFERAEQLGNPPHYNKYDTDDPDAMYKKDLFEGDIANENASFSCFPQFLELNSSTVEMFLNGGAGDAHRGWYNAIKNRHQLWPNGRIPYTISSQYSSYSRSQIAASMQEYSLHTCIKWVPKTNNDVNYVYIFPDRGCYSMMEANLKVRRAAATTTTTAETWTTTAEVLPPVTTTLPPVTTPPVLTPLTLPPPVVSECKNLRGDCDKLRDNGPGVTLPPIVPTSPPGDCDDLRVDCLVLVSQRYCKISESFMKKYCAKSCGFCFKPPPTEPSRTNWDYIIYNI</sequence>
<dbReference type="PROSITE" id="PS51864">
    <property type="entry name" value="ASTACIN"/>
    <property type="match status" value="1"/>
</dbReference>
<dbReference type="AlphaFoldDB" id="A0A2G9UDX0"/>
<evidence type="ECO:0000313" key="9">
    <source>
        <dbReference type="Proteomes" id="UP000230423"/>
    </source>
</evidence>
<feature type="non-terminal residue" evidence="8">
    <location>
        <position position="1"/>
    </location>
</feature>
<keyword evidence="3 4" id="KW-1015">Disulfide bond</keyword>
<proteinExistence type="predicted"/>
<dbReference type="InterPro" id="IPR006026">
    <property type="entry name" value="Peptidase_Metallo"/>
</dbReference>
<dbReference type="Gene3D" id="3.40.390.10">
    <property type="entry name" value="Collagenase (Catalytic Domain)"/>
    <property type="match status" value="1"/>
</dbReference>
<dbReference type="Gene3D" id="1.10.10.1940">
    <property type="match status" value="1"/>
</dbReference>
<feature type="domain" description="Peptidase M12A" evidence="7">
    <location>
        <begin position="89"/>
        <end position="154"/>
    </location>
</feature>
<dbReference type="PANTHER" id="PTHR10127">
    <property type="entry name" value="DISCOIDIN, CUB, EGF, LAMININ , AND ZINC METALLOPROTEASE DOMAIN CONTAINING"/>
    <property type="match status" value="1"/>
</dbReference>
<dbReference type="GO" id="GO:0006508">
    <property type="term" value="P:proteolysis"/>
    <property type="evidence" value="ECO:0007669"/>
    <property type="project" value="InterPro"/>
</dbReference>
<evidence type="ECO:0000256" key="1">
    <source>
        <dbReference type="ARBA" id="ARBA00002657"/>
    </source>
</evidence>
<dbReference type="SMART" id="SM00235">
    <property type="entry name" value="ZnMc"/>
    <property type="match status" value="1"/>
</dbReference>
<evidence type="ECO:0000259" key="7">
    <source>
        <dbReference type="PROSITE" id="PS51864"/>
    </source>
</evidence>
<protein>
    <submittedName>
        <fullName evidence="8">ShTK domain protein</fullName>
    </submittedName>
</protein>
<reference evidence="8 9" key="1">
    <citation type="submission" date="2015-09" db="EMBL/GenBank/DDBJ databases">
        <title>Draft genome of the parasitic nematode Teladorsagia circumcincta isolate WARC Sus (inbred).</title>
        <authorList>
            <person name="Mitreva M."/>
        </authorList>
    </citation>
    <scope>NUCLEOTIDE SEQUENCE [LARGE SCALE GENOMIC DNA]</scope>
    <source>
        <strain evidence="8 9">S</strain>
    </source>
</reference>
<feature type="domain" description="ShKT" evidence="6">
    <location>
        <begin position="244"/>
        <end position="278"/>
    </location>
</feature>
<dbReference type="Pfam" id="PF01549">
    <property type="entry name" value="ShK"/>
    <property type="match status" value="1"/>
</dbReference>
<name>A0A2G9UDX0_TELCI</name>
<dbReference type="PROSITE" id="PS51670">
    <property type="entry name" value="SHKT"/>
    <property type="match status" value="1"/>
</dbReference>
<dbReference type="SMART" id="SM00254">
    <property type="entry name" value="ShKT"/>
    <property type="match status" value="1"/>
</dbReference>
<dbReference type="PANTHER" id="PTHR10127:SF897">
    <property type="entry name" value="ZINC METALLOPROTEINASE NAS-15"/>
    <property type="match status" value="1"/>
</dbReference>
<evidence type="ECO:0000256" key="5">
    <source>
        <dbReference type="SAM" id="MobiDB-lite"/>
    </source>
</evidence>
<accession>A0A2G9UDX0</accession>
<feature type="region of interest" description="Disordered" evidence="5">
    <location>
        <begin position="18"/>
        <end position="37"/>
    </location>
</feature>
<evidence type="ECO:0000256" key="2">
    <source>
        <dbReference type="ARBA" id="ARBA00023145"/>
    </source>
</evidence>
<evidence type="ECO:0000256" key="4">
    <source>
        <dbReference type="PROSITE-ProRule" id="PRU01005"/>
    </source>
</evidence>
<dbReference type="EMBL" id="KZ347092">
    <property type="protein sequence ID" value="PIO68455.1"/>
    <property type="molecule type" value="Genomic_DNA"/>
</dbReference>
<dbReference type="InterPro" id="IPR024079">
    <property type="entry name" value="MetalloPept_cat_dom_sf"/>
</dbReference>
<dbReference type="GO" id="GO:0004222">
    <property type="term" value="F:metalloendopeptidase activity"/>
    <property type="evidence" value="ECO:0007669"/>
    <property type="project" value="InterPro"/>
</dbReference>
<dbReference type="InterPro" id="IPR003582">
    <property type="entry name" value="ShKT_dom"/>
</dbReference>
<dbReference type="InterPro" id="IPR001506">
    <property type="entry name" value="Peptidase_M12A"/>
</dbReference>
<dbReference type="Proteomes" id="UP000230423">
    <property type="component" value="Unassembled WGS sequence"/>
</dbReference>
<dbReference type="OrthoDB" id="291007at2759"/>
<dbReference type="GO" id="GO:0008270">
    <property type="term" value="F:zinc ion binding"/>
    <property type="evidence" value="ECO:0007669"/>
    <property type="project" value="InterPro"/>
</dbReference>
<dbReference type="Pfam" id="PF01400">
    <property type="entry name" value="Astacin"/>
    <property type="match status" value="1"/>
</dbReference>